<evidence type="ECO:0000256" key="1">
    <source>
        <dbReference type="SAM" id="SignalP"/>
    </source>
</evidence>
<evidence type="ECO:0000313" key="3">
    <source>
        <dbReference type="Proteomes" id="UP000176222"/>
    </source>
</evidence>
<comment type="caution">
    <text evidence="2">The sequence shown here is derived from an EMBL/GenBank/DDBJ whole genome shotgun (WGS) entry which is preliminary data.</text>
</comment>
<dbReference type="AlphaFoldDB" id="A0A1G2QGM3"/>
<name>A0A1G2QGM3_9BACT</name>
<organism evidence="2 3">
    <name type="scientific">Candidatus Vogelbacteria bacterium RIFOXYB1_FULL_42_16</name>
    <dbReference type="NCBI Taxonomy" id="1802436"/>
    <lineage>
        <taxon>Bacteria</taxon>
        <taxon>Candidatus Vogeliibacteriota</taxon>
    </lineage>
</organism>
<feature type="signal peptide" evidence="1">
    <location>
        <begin position="1"/>
        <end position="20"/>
    </location>
</feature>
<dbReference type="STRING" id="1802436.A2370_03175"/>
<proteinExistence type="predicted"/>
<evidence type="ECO:0008006" key="4">
    <source>
        <dbReference type="Google" id="ProtNLM"/>
    </source>
</evidence>
<dbReference type="PROSITE" id="PS51257">
    <property type="entry name" value="PROKAR_LIPOPROTEIN"/>
    <property type="match status" value="1"/>
</dbReference>
<evidence type="ECO:0000313" key="2">
    <source>
        <dbReference type="EMBL" id="OHA59162.1"/>
    </source>
</evidence>
<dbReference type="Proteomes" id="UP000176222">
    <property type="component" value="Unassembled WGS sequence"/>
</dbReference>
<sequence length="276" mass="30166">MKKLVVLVLMALLVGGCSLSGCPKETLKVTVTDDLGLTIEIKDFGQVVDVVGDVRLDITGLKLEQLHNLQQIIQVEIYDVTDVLTSKTWEERDLWAIGAAFFLGTGVWDIIFRDDDESEGEEVTSLSQVIELRPGQQVQVTITWTDGSRDAMTFYLRNTEYVDEGEGEGQEGEAQEGEIVPPAMSVTITSPAPGSVFSVASQAQVRVVPDGDPSAGPYRLMIRNAELVTRQEENVQLGATYVFNFTLNLKGSGFFTAYLANSNGHSVTAYSAYSVR</sequence>
<feature type="chain" id="PRO_5009584097" description="DUF4382 domain-containing protein" evidence="1">
    <location>
        <begin position="21"/>
        <end position="276"/>
    </location>
</feature>
<protein>
    <recommendedName>
        <fullName evidence="4">DUF4382 domain-containing protein</fullName>
    </recommendedName>
</protein>
<gene>
    <name evidence="2" type="ORF">A2370_03175</name>
</gene>
<accession>A0A1G2QGM3</accession>
<dbReference type="EMBL" id="MHTH01000005">
    <property type="protein sequence ID" value="OHA59162.1"/>
    <property type="molecule type" value="Genomic_DNA"/>
</dbReference>
<keyword evidence="1" id="KW-0732">Signal</keyword>
<reference evidence="2 3" key="1">
    <citation type="journal article" date="2016" name="Nat. Commun.">
        <title>Thousands of microbial genomes shed light on interconnected biogeochemical processes in an aquifer system.</title>
        <authorList>
            <person name="Anantharaman K."/>
            <person name="Brown C.T."/>
            <person name="Hug L.A."/>
            <person name="Sharon I."/>
            <person name="Castelle C.J."/>
            <person name="Probst A.J."/>
            <person name="Thomas B.C."/>
            <person name="Singh A."/>
            <person name="Wilkins M.J."/>
            <person name="Karaoz U."/>
            <person name="Brodie E.L."/>
            <person name="Williams K.H."/>
            <person name="Hubbard S.S."/>
            <person name="Banfield J.F."/>
        </authorList>
    </citation>
    <scope>NUCLEOTIDE SEQUENCE [LARGE SCALE GENOMIC DNA]</scope>
</reference>